<name>A0A117UTI6_9SPHN</name>
<keyword evidence="6" id="KW-1185">Reference proteome</keyword>
<dbReference type="Proteomes" id="UP000058012">
    <property type="component" value="Unassembled WGS sequence"/>
</dbReference>
<dbReference type="CDD" id="cd01392">
    <property type="entry name" value="HTH_LacI"/>
    <property type="match status" value="1"/>
</dbReference>
<dbReference type="PANTHER" id="PTHR30146">
    <property type="entry name" value="LACI-RELATED TRANSCRIPTIONAL REPRESSOR"/>
    <property type="match status" value="1"/>
</dbReference>
<dbReference type="OrthoDB" id="8433438at2"/>
<gene>
    <name evidence="5" type="ORF">AQZ52_17320</name>
</gene>
<dbReference type="EMBL" id="LLZS01000009">
    <property type="protein sequence ID" value="KUR70558.1"/>
    <property type="molecule type" value="Genomic_DNA"/>
</dbReference>
<dbReference type="GO" id="GO:0000976">
    <property type="term" value="F:transcription cis-regulatory region binding"/>
    <property type="evidence" value="ECO:0007669"/>
    <property type="project" value="TreeGrafter"/>
</dbReference>
<dbReference type="SUPFAM" id="SSF47413">
    <property type="entry name" value="lambda repressor-like DNA-binding domains"/>
    <property type="match status" value="1"/>
</dbReference>
<dbReference type="RefSeq" id="WP_067913870.1">
    <property type="nucleotide sequence ID" value="NZ_KQ954246.1"/>
</dbReference>
<dbReference type="Pfam" id="PF00356">
    <property type="entry name" value="LacI"/>
    <property type="match status" value="1"/>
</dbReference>
<evidence type="ECO:0000313" key="5">
    <source>
        <dbReference type="EMBL" id="KUR70558.1"/>
    </source>
</evidence>
<sequence>MPQTTDTARRITRVTSFDVAEEAGVSQSTVSRALAGDTSISEPTRQRVIAAAARLNYQVNENAARLRRGKTGTLAVVMICRAGQDRKDLNPFYFALLGSTCAAASARGYEVLVSFQDSAENFWGHYEERRKADGMIVIGTSENTPAWEYFGQLDPATNWVCWGAPSDAFPWVRSDNEAGAALAVRHMLVRGYERIVCLGSETSPQRQFKERYDGYASAMRDAGREPVLQRIERGLPREEQGRRAAAALAESGQPFDSIFAVSDEIALGALKELAGRGYGIPDQIGIVGFDGVRAGAWSTPPLTTIESDFETAGALLVERLLAAMAGEPETPRRVPVRLVVRGSTRP</sequence>
<dbReference type="GO" id="GO:0003700">
    <property type="term" value="F:DNA-binding transcription factor activity"/>
    <property type="evidence" value="ECO:0007669"/>
    <property type="project" value="TreeGrafter"/>
</dbReference>
<reference evidence="5 6" key="1">
    <citation type="submission" date="2015-10" db="EMBL/GenBank/DDBJ databases">
        <title>Draft genome sequence of Novosphingobium fuchskuhlense DSM 25065 isolated from a surface water sample of the southwest basin of Lake Grosse Fuchskuhle.</title>
        <authorList>
            <person name="Ruckert C."/>
            <person name="Winkler A."/>
            <person name="Glaeser J."/>
            <person name="Grossart H.-P."/>
            <person name="Kalinowski J."/>
            <person name="Glaeser S."/>
        </authorList>
    </citation>
    <scope>NUCLEOTIDE SEQUENCE [LARGE SCALE GENOMIC DNA]</scope>
    <source>
        <strain evidence="5 6">FNE08-7</strain>
    </source>
</reference>
<evidence type="ECO:0000256" key="1">
    <source>
        <dbReference type="ARBA" id="ARBA00023015"/>
    </source>
</evidence>
<dbReference type="InterPro" id="IPR010982">
    <property type="entry name" value="Lambda_DNA-bd_dom_sf"/>
</dbReference>
<keyword evidence="1" id="KW-0805">Transcription regulation</keyword>
<proteinExistence type="predicted"/>
<keyword evidence="2" id="KW-0238">DNA-binding</keyword>
<dbReference type="AlphaFoldDB" id="A0A117UTI6"/>
<evidence type="ECO:0000313" key="6">
    <source>
        <dbReference type="Proteomes" id="UP000058012"/>
    </source>
</evidence>
<evidence type="ECO:0000259" key="4">
    <source>
        <dbReference type="PROSITE" id="PS50932"/>
    </source>
</evidence>
<dbReference type="InterPro" id="IPR046335">
    <property type="entry name" value="LacI/GalR-like_sensor"/>
</dbReference>
<dbReference type="SUPFAM" id="SSF53822">
    <property type="entry name" value="Periplasmic binding protein-like I"/>
    <property type="match status" value="1"/>
</dbReference>
<dbReference type="Pfam" id="PF13377">
    <property type="entry name" value="Peripla_BP_3"/>
    <property type="match status" value="1"/>
</dbReference>
<evidence type="ECO:0000256" key="2">
    <source>
        <dbReference type="ARBA" id="ARBA00023125"/>
    </source>
</evidence>
<dbReference type="PROSITE" id="PS50932">
    <property type="entry name" value="HTH_LACI_2"/>
    <property type="match status" value="1"/>
</dbReference>
<protein>
    <submittedName>
        <fullName evidence="5">LacI family transcriptional regulator</fullName>
    </submittedName>
</protein>
<dbReference type="Gene3D" id="1.10.260.40">
    <property type="entry name" value="lambda repressor-like DNA-binding domains"/>
    <property type="match status" value="1"/>
</dbReference>
<accession>A0A117UTI6</accession>
<dbReference type="Gene3D" id="3.40.50.2300">
    <property type="match status" value="2"/>
</dbReference>
<organism evidence="5 6">
    <name type="scientific">Novosphingobium fuchskuhlense</name>
    <dbReference type="NCBI Taxonomy" id="1117702"/>
    <lineage>
        <taxon>Bacteria</taxon>
        <taxon>Pseudomonadati</taxon>
        <taxon>Pseudomonadota</taxon>
        <taxon>Alphaproteobacteria</taxon>
        <taxon>Sphingomonadales</taxon>
        <taxon>Sphingomonadaceae</taxon>
        <taxon>Novosphingobium</taxon>
    </lineage>
</organism>
<dbReference type="STRING" id="1117702.AQZ52_17320"/>
<dbReference type="InterPro" id="IPR000843">
    <property type="entry name" value="HTH_LacI"/>
</dbReference>
<keyword evidence="3" id="KW-0804">Transcription</keyword>
<dbReference type="InterPro" id="IPR028082">
    <property type="entry name" value="Peripla_BP_I"/>
</dbReference>
<evidence type="ECO:0000256" key="3">
    <source>
        <dbReference type="ARBA" id="ARBA00023163"/>
    </source>
</evidence>
<dbReference type="PANTHER" id="PTHR30146:SF120">
    <property type="entry name" value="ALANINE RACEMASE"/>
    <property type="match status" value="1"/>
</dbReference>
<feature type="domain" description="HTH lacI-type" evidence="4">
    <location>
        <begin position="14"/>
        <end position="68"/>
    </location>
</feature>
<comment type="caution">
    <text evidence="5">The sequence shown here is derived from an EMBL/GenBank/DDBJ whole genome shotgun (WGS) entry which is preliminary data.</text>
</comment>
<dbReference type="SMART" id="SM00354">
    <property type="entry name" value="HTH_LACI"/>
    <property type="match status" value="1"/>
</dbReference>